<dbReference type="AlphaFoldDB" id="A0A7W6CKQ6"/>
<dbReference type="InterPro" id="IPR000531">
    <property type="entry name" value="Beta-barrel_TonB"/>
</dbReference>
<dbReference type="Pfam" id="PF00593">
    <property type="entry name" value="TonB_dep_Rec_b-barrel"/>
    <property type="match status" value="1"/>
</dbReference>
<dbReference type="RefSeq" id="WP_183628417.1">
    <property type="nucleotide sequence ID" value="NZ_JACIDX010000021.1"/>
</dbReference>
<feature type="signal peptide" evidence="5">
    <location>
        <begin position="1"/>
        <end position="25"/>
    </location>
</feature>
<dbReference type="GO" id="GO:0009279">
    <property type="term" value="C:cell outer membrane"/>
    <property type="evidence" value="ECO:0007669"/>
    <property type="project" value="UniProtKB-SubCell"/>
</dbReference>
<evidence type="ECO:0000313" key="9">
    <source>
        <dbReference type="Proteomes" id="UP000548867"/>
    </source>
</evidence>
<dbReference type="Proteomes" id="UP000548867">
    <property type="component" value="Unassembled WGS sequence"/>
</dbReference>
<feature type="domain" description="TonB-dependent receptor-like beta-barrel" evidence="6">
    <location>
        <begin position="398"/>
        <end position="828"/>
    </location>
</feature>
<keyword evidence="8" id="KW-0675">Receptor</keyword>
<name>A0A7W6CKQ6_9SPHN</name>
<evidence type="ECO:0000259" key="7">
    <source>
        <dbReference type="Pfam" id="PF07715"/>
    </source>
</evidence>
<evidence type="ECO:0000313" key="8">
    <source>
        <dbReference type="EMBL" id="MBB3957270.1"/>
    </source>
</evidence>
<dbReference type="Gene3D" id="2.40.170.20">
    <property type="entry name" value="TonB-dependent receptor, beta-barrel domain"/>
    <property type="match status" value="1"/>
</dbReference>
<dbReference type="InterPro" id="IPR010104">
    <property type="entry name" value="TonB_rcpt_bac"/>
</dbReference>
<dbReference type="CDD" id="cd01347">
    <property type="entry name" value="ligand_gated_channel"/>
    <property type="match status" value="1"/>
</dbReference>
<feature type="chain" id="PRO_5031423551" evidence="5">
    <location>
        <begin position="26"/>
        <end position="862"/>
    </location>
</feature>
<dbReference type="NCBIfam" id="TIGR01782">
    <property type="entry name" value="TonB-Xanth-Caul"/>
    <property type="match status" value="1"/>
</dbReference>
<comment type="subcellular location">
    <subcellularLocation>
        <location evidence="1 4">Cell outer membrane</location>
    </subcellularLocation>
</comment>
<dbReference type="PANTHER" id="PTHR40980:SF3">
    <property type="entry name" value="TONB-DEPENDENT RECEPTOR-LIKE BETA-BARREL DOMAIN-CONTAINING PROTEIN"/>
    <property type="match status" value="1"/>
</dbReference>
<protein>
    <submittedName>
        <fullName evidence="8">TonB-dependent receptor</fullName>
    </submittedName>
</protein>
<dbReference type="InterPro" id="IPR037066">
    <property type="entry name" value="Plug_dom_sf"/>
</dbReference>
<dbReference type="SUPFAM" id="SSF56935">
    <property type="entry name" value="Porins"/>
    <property type="match status" value="1"/>
</dbReference>
<dbReference type="EMBL" id="JACIDX010000021">
    <property type="protein sequence ID" value="MBB3957270.1"/>
    <property type="molecule type" value="Genomic_DNA"/>
</dbReference>
<evidence type="ECO:0000256" key="2">
    <source>
        <dbReference type="ARBA" id="ARBA00023136"/>
    </source>
</evidence>
<dbReference type="Pfam" id="PF07715">
    <property type="entry name" value="Plug"/>
    <property type="match status" value="1"/>
</dbReference>
<feature type="domain" description="TonB-dependent receptor plug" evidence="7">
    <location>
        <begin position="51"/>
        <end position="150"/>
    </location>
</feature>
<accession>A0A7W6CKQ6</accession>
<keyword evidence="2 4" id="KW-0472">Membrane</keyword>
<gene>
    <name evidence="8" type="ORF">GGR38_004244</name>
</gene>
<keyword evidence="9" id="KW-1185">Reference proteome</keyword>
<dbReference type="Gene3D" id="2.170.130.10">
    <property type="entry name" value="TonB-dependent receptor, plug domain"/>
    <property type="match status" value="1"/>
</dbReference>
<dbReference type="PANTHER" id="PTHR40980">
    <property type="entry name" value="PLUG DOMAIN-CONTAINING PROTEIN"/>
    <property type="match status" value="1"/>
</dbReference>
<evidence type="ECO:0000256" key="4">
    <source>
        <dbReference type="RuleBase" id="RU003357"/>
    </source>
</evidence>
<evidence type="ECO:0000259" key="6">
    <source>
        <dbReference type="Pfam" id="PF00593"/>
    </source>
</evidence>
<evidence type="ECO:0000256" key="1">
    <source>
        <dbReference type="ARBA" id="ARBA00004442"/>
    </source>
</evidence>
<keyword evidence="3" id="KW-0998">Cell outer membrane</keyword>
<sequence>MTRKTYGAAMVSALALAVAASPAMAADETPAPQDIVVTGLRASLRDAISAKRASAVVTETISSKDIGVLPDVTIADALARLPGVTATRDRGNASQASVRGLGPRLVLGLVNGREVASSEPDRNVRWEIYPSEAVSGVTVYKSQGADLIAGGVAATIDIRTIRPLDYSGPRLTLRAGAQMNDPGFRIPNYDTVGTRGSLQYVTRLSDTLGLSLGGTYQKQKNGYSSFQGWGYNNADAGNSPPTYNGQSVNAPWGAQAEVKALIEERWSTSAGLQWKPDDHWDVNADFLYSNVKINENQFQQWHGGWGDWGGTLPDATYGAGQFTLAGNDIVGATVGNYKTTVTNVIAKYTEDKNLLATGLNARYHADDVTVKLDASYSQARRNNTWAAQEWNVWPQSVTFNTAAGSVPSISTATDVTAPSAQSYAGTGLTGPQRLVDTLGALAMDFNYKLHGGIITALNAGLRYSNRVKSFNSLTGGTVNLTSTPNFSSFNITGGGFSFPNMLYANYDAISSLNLNTATQDKTQYWRVREDDFEAYAMAELAGNLGAVPYYGNLGVRMVDVSTGSSAYQGVTSWNGSANVTTYNPIYAPNHYFRALPSLNLNFDLNDHLKLRAGAARVLSRPPLDELRASQNLSYYPPSYLSGSAGNPNLKPFMATQGDLSLEYYFHKDAVIALAGYYKDVDSNVGYTQYPTTIAGTTYTITGPANGKGGYIGGAELSLSTPFWFVPALSNFGVYTNVALVDSNLKEMTPTYNPLPAVGMAKFTSQFDLWYSGHGIDARIGIKHHSPQTVIFGWDASKLTRMESETIVGASVSYAITKAISLRVQANNLTNQAARFYYANDPNQIARYEKYGPSYLADVTVKF</sequence>
<organism evidence="8 9">
    <name type="scientific">Novosphingobium sediminicola</name>
    <dbReference type="NCBI Taxonomy" id="563162"/>
    <lineage>
        <taxon>Bacteria</taxon>
        <taxon>Pseudomonadati</taxon>
        <taxon>Pseudomonadota</taxon>
        <taxon>Alphaproteobacteria</taxon>
        <taxon>Sphingomonadales</taxon>
        <taxon>Sphingomonadaceae</taxon>
        <taxon>Novosphingobium</taxon>
    </lineage>
</organism>
<evidence type="ECO:0000256" key="5">
    <source>
        <dbReference type="SAM" id="SignalP"/>
    </source>
</evidence>
<comment type="similarity">
    <text evidence="4">Belongs to the TonB-dependent receptor family.</text>
</comment>
<reference evidence="8 9" key="1">
    <citation type="submission" date="2020-08" db="EMBL/GenBank/DDBJ databases">
        <title>Genomic Encyclopedia of Type Strains, Phase IV (KMG-IV): sequencing the most valuable type-strain genomes for metagenomic binning, comparative biology and taxonomic classification.</title>
        <authorList>
            <person name="Goeker M."/>
        </authorList>
    </citation>
    <scope>NUCLEOTIDE SEQUENCE [LARGE SCALE GENOMIC DNA]</scope>
    <source>
        <strain evidence="8 9">DSM 27057</strain>
    </source>
</reference>
<dbReference type="InterPro" id="IPR036942">
    <property type="entry name" value="Beta-barrel_TonB_sf"/>
</dbReference>
<keyword evidence="5" id="KW-0732">Signal</keyword>
<keyword evidence="4" id="KW-0798">TonB box</keyword>
<proteinExistence type="inferred from homology"/>
<comment type="caution">
    <text evidence="8">The sequence shown here is derived from an EMBL/GenBank/DDBJ whole genome shotgun (WGS) entry which is preliminary data.</text>
</comment>
<evidence type="ECO:0000256" key="3">
    <source>
        <dbReference type="ARBA" id="ARBA00023237"/>
    </source>
</evidence>
<dbReference type="InterPro" id="IPR012910">
    <property type="entry name" value="Plug_dom"/>
</dbReference>